<accession>A0ABS3XU05</accession>
<protein>
    <submittedName>
        <fullName evidence="2">Peptidoglycan-binding protein</fullName>
    </submittedName>
</protein>
<evidence type="ECO:0000313" key="3">
    <source>
        <dbReference type="Proteomes" id="UP000721954"/>
    </source>
</evidence>
<sequence length="526" mass="57055">MTGPGRRRKGELRRLRRRLEALHFEGKGGLDGDKTNLVLAELIDDALGFPAPEGSPDEVEGKAADYRGAAGLADEIRGGVRAVATAGLPDTWVGEAGSKASEVTKAAARNAEHMSETFGTAARELTLLAEGIGTAQRKHGFGLDALRAARGMLPEGDSAYFAAAVDADRARRAALDGIGYLESGVEAAEAAGERAERKLNELAADVRSGRLDTRHLSDADRVVLADAAAHGGDPADNEILTNRDLERSSTRLNSLDAKDRTAYDKLLDGAKSPQERAYLVKALAAGYPMARIQTFARKIHPYGDKPAWLQQHLTPIVNRPDDSRREGDHSQKVTFDGYQWRQKGDTCVALSTVTMHAQSDPVYALELTTGGHPGDPDHDNGAAFEERLRAEETRVYDRREGDKRGMNGLESEMVADDEIGSHTGTDYEAIATRTKESREEVLPKIREAVDSGQPVPFGARQGDEFGHQMMIIGQDGGKLQIYNPWGFTTWVSEDDFVNGTMGGASSEKYPTPTDIRLPEQKQAVRP</sequence>
<dbReference type="EMBL" id="JAFFZM010000004">
    <property type="protein sequence ID" value="MBO8198457.1"/>
    <property type="molecule type" value="Genomic_DNA"/>
</dbReference>
<feature type="region of interest" description="Disordered" evidence="1">
    <location>
        <begin position="501"/>
        <end position="526"/>
    </location>
</feature>
<evidence type="ECO:0000313" key="2">
    <source>
        <dbReference type="EMBL" id="MBO8198457.1"/>
    </source>
</evidence>
<dbReference type="GeneID" id="96258757"/>
<proteinExistence type="predicted"/>
<reference evidence="2 3" key="1">
    <citation type="submission" date="2021-02" db="EMBL/GenBank/DDBJ databases">
        <title>Streptomyces spirodelae sp. nov., isolated from duckweed.</title>
        <authorList>
            <person name="Saimee Y."/>
            <person name="Duangmal K."/>
        </authorList>
    </citation>
    <scope>NUCLEOTIDE SEQUENCE [LARGE SCALE GENOMIC DNA]</scope>
    <source>
        <strain evidence="2 3">DSM 42105</strain>
    </source>
</reference>
<dbReference type="RefSeq" id="WP_209210185.1">
    <property type="nucleotide sequence ID" value="NZ_JAFFZM010000004.1"/>
</dbReference>
<dbReference type="Proteomes" id="UP000721954">
    <property type="component" value="Unassembled WGS sequence"/>
</dbReference>
<keyword evidence="3" id="KW-1185">Reference proteome</keyword>
<gene>
    <name evidence="2" type="ORF">JW613_09075</name>
</gene>
<organism evidence="2 3">
    <name type="scientific">Streptomyces smyrnaeus</name>
    <dbReference type="NCBI Taxonomy" id="1387713"/>
    <lineage>
        <taxon>Bacteria</taxon>
        <taxon>Bacillati</taxon>
        <taxon>Actinomycetota</taxon>
        <taxon>Actinomycetes</taxon>
        <taxon>Kitasatosporales</taxon>
        <taxon>Streptomycetaceae</taxon>
        <taxon>Streptomyces</taxon>
    </lineage>
</organism>
<name>A0ABS3XU05_9ACTN</name>
<comment type="caution">
    <text evidence="2">The sequence shown here is derived from an EMBL/GenBank/DDBJ whole genome shotgun (WGS) entry which is preliminary data.</text>
</comment>
<evidence type="ECO:0000256" key="1">
    <source>
        <dbReference type="SAM" id="MobiDB-lite"/>
    </source>
</evidence>